<evidence type="ECO:0000256" key="3">
    <source>
        <dbReference type="ARBA" id="ARBA00022679"/>
    </source>
</evidence>
<dbReference type="InterPro" id="IPR006131">
    <property type="entry name" value="Asp_carbamoyltransf_Asp/Orn-bd"/>
</dbReference>
<evidence type="ECO:0000313" key="9">
    <source>
        <dbReference type="EMBL" id="QEG22171.1"/>
    </source>
</evidence>
<dbReference type="NCBIfam" id="TIGR00658">
    <property type="entry name" value="orni_carb_tr"/>
    <property type="match status" value="1"/>
</dbReference>
<dbReference type="Gene3D" id="3.40.50.1370">
    <property type="entry name" value="Aspartate/ornithine carbamoyltransferase"/>
    <property type="match status" value="2"/>
</dbReference>
<dbReference type="InterPro" id="IPR036901">
    <property type="entry name" value="Asp/Orn_carbamoylTrfase_sf"/>
</dbReference>
<dbReference type="InterPro" id="IPR002292">
    <property type="entry name" value="Orn/put_carbamltrans"/>
</dbReference>
<dbReference type="EMBL" id="CP042912">
    <property type="protein sequence ID" value="QEG22171.1"/>
    <property type="molecule type" value="Genomic_DNA"/>
</dbReference>
<comment type="catalytic activity">
    <reaction evidence="4">
        <text>carbamoyl phosphate + L-ornithine = L-citrulline + phosphate + H(+)</text>
        <dbReference type="Rhea" id="RHEA:19513"/>
        <dbReference type="ChEBI" id="CHEBI:15378"/>
        <dbReference type="ChEBI" id="CHEBI:43474"/>
        <dbReference type="ChEBI" id="CHEBI:46911"/>
        <dbReference type="ChEBI" id="CHEBI:57743"/>
        <dbReference type="ChEBI" id="CHEBI:58228"/>
        <dbReference type="EC" id="2.1.3.3"/>
    </reaction>
</comment>
<dbReference type="PRINTS" id="PR00102">
    <property type="entry name" value="OTCASE"/>
</dbReference>
<feature type="domain" description="Aspartate/ornithine carbamoyltransferase Asp/Orn-binding" evidence="7">
    <location>
        <begin position="150"/>
        <end position="300"/>
    </location>
</feature>
<dbReference type="InterPro" id="IPR006132">
    <property type="entry name" value="Asp/Orn_carbamoyltranf_P-bd"/>
</dbReference>
<dbReference type="SUPFAM" id="SSF53671">
    <property type="entry name" value="Aspartate/ornithine carbamoyltransferase"/>
    <property type="match status" value="1"/>
</dbReference>
<dbReference type="InterPro" id="IPR006130">
    <property type="entry name" value="Asp/Orn_carbamoylTrfase"/>
</dbReference>
<dbReference type="NCBIfam" id="NF001986">
    <property type="entry name" value="PRK00779.1"/>
    <property type="match status" value="1"/>
</dbReference>
<accession>A0A5B9PH44</accession>
<evidence type="ECO:0000313" key="10">
    <source>
        <dbReference type="Proteomes" id="UP000322214"/>
    </source>
</evidence>
<feature type="domain" description="Aspartate/ornithine carbamoyltransferase carbamoyl-P binding" evidence="8">
    <location>
        <begin position="2"/>
        <end position="141"/>
    </location>
</feature>
<dbReference type="Proteomes" id="UP000322214">
    <property type="component" value="Chromosome"/>
</dbReference>
<gene>
    <name evidence="9" type="primary">argF</name>
    <name evidence="9" type="ORF">MFFC18_20320</name>
</gene>
<dbReference type="EC" id="2.1.3.3" evidence="2 5"/>
<dbReference type="GO" id="GO:0016597">
    <property type="term" value="F:amino acid binding"/>
    <property type="evidence" value="ECO:0007669"/>
    <property type="project" value="InterPro"/>
</dbReference>
<sequence length="306" mass="33589">MRHVLSLYDMTSEEVQQVLDLSSEYKSRLESGDRPALLAGHTVGLLFEKPSLRTRVSFETLTSQLGGNSLFLGSDVGWGVREPLCDFVPILTSYLDLLVIRAKSHAKVEEAVSFSRCPVINGLTDVSHPCQAFADLLTVKEIAGDNLANSHITYVGDANNVTYSLALICSKLGIRMSIAAPEGYQFDASFIDQLNEQNGSSLIRQTSNIEQAVDGANFIYTDVWTSMGQEAESKQRLKDFADYQVNEAMMSLAAPGAKFLHCLPARRGEEVASEVIDSDRSAIIQQANNRLHAQKGLVIWLLDKAS</sequence>
<dbReference type="GO" id="GO:0019240">
    <property type="term" value="P:citrulline biosynthetic process"/>
    <property type="evidence" value="ECO:0007669"/>
    <property type="project" value="TreeGrafter"/>
</dbReference>
<dbReference type="KEGG" id="mff:MFFC18_20320"/>
<dbReference type="Pfam" id="PF00185">
    <property type="entry name" value="OTCace"/>
    <property type="match status" value="1"/>
</dbReference>
<dbReference type="OrthoDB" id="9802587at2"/>
<dbReference type="PRINTS" id="PR00100">
    <property type="entry name" value="AOTCASE"/>
</dbReference>
<reference evidence="9 10" key="1">
    <citation type="submission" date="2019-08" db="EMBL/GenBank/DDBJ databases">
        <title>Deep-cultivation of Planctomycetes and their phenomic and genomic characterization uncovers novel biology.</title>
        <authorList>
            <person name="Wiegand S."/>
            <person name="Jogler M."/>
            <person name="Boedeker C."/>
            <person name="Pinto D."/>
            <person name="Vollmers J."/>
            <person name="Rivas-Marin E."/>
            <person name="Kohn T."/>
            <person name="Peeters S.H."/>
            <person name="Heuer A."/>
            <person name="Rast P."/>
            <person name="Oberbeckmann S."/>
            <person name="Bunk B."/>
            <person name="Jeske O."/>
            <person name="Meyerdierks A."/>
            <person name="Storesund J.E."/>
            <person name="Kallscheuer N."/>
            <person name="Luecker S."/>
            <person name="Lage O.M."/>
            <person name="Pohl T."/>
            <person name="Merkel B.J."/>
            <person name="Hornburger P."/>
            <person name="Mueller R.-W."/>
            <person name="Bruemmer F."/>
            <person name="Labrenz M."/>
            <person name="Spormann A.M."/>
            <person name="Op den Camp H."/>
            <person name="Overmann J."/>
            <person name="Amann R."/>
            <person name="Jetten M.S.M."/>
            <person name="Mascher T."/>
            <person name="Medema M.H."/>
            <person name="Devos D.P."/>
            <person name="Kaster A.-K."/>
            <person name="Ovreas L."/>
            <person name="Rohde M."/>
            <person name="Galperin M.Y."/>
            <person name="Jogler C."/>
        </authorList>
    </citation>
    <scope>NUCLEOTIDE SEQUENCE [LARGE SCALE GENOMIC DNA]</scope>
    <source>
        <strain evidence="9 10">FC18</strain>
    </source>
</reference>
<evidence type="ECO:0000259" key="7">
    <source>
        <dbReference type="Pfam" id="PF00185"/>
    </source>
</evidence>
<proteinExistence type="inferred from homology"/>
<dbReference type="GO" id="GO:0042450">
    <property type="term" value="P:L-arginine biosynthetic process via ornithine"/>
    <property type="evidence" value="ECO:0007669"/>
    <property type="project" value="UniProtKB-UniRule"/>
</dbReference>
<evidence type="ECO:0000256" key="6">
    <source>
        <dbReference type="RuleBase" id="RU003634"/>
    </source>
</evidence>
<keyword evidence="3 6" id="KW-0808">Transferase</keyword>
<evidence type="ECO:0000256" key="2">
    <source>
        <dbReference type="ARBA" id="ARBA00013007"/>
    </source>
</evidence>
<evidence type="ECO:0000259" key="8">
    <source>
        <dbReference type="Pfam" id="PF02729"/>
    </source>
</evidence>
<dbReference type="FunFam" id="3.40.50.1370:FF:000008">
    <property type="entry name" value="Ornithine carbamoyltransferase"/>
    <property type="match status" value="1"/>
</dbReference>
<evidence type="ECO:0000256" key="4">
    <source>
        <dbReference type="ARBA" id="ARBA00048772"/>
    </source>
</evidence>
<evidence type="ECO:0000256" key="5">
    <source>
        <dbReference type="NCBIfam" id="TIGR00658"/>
    </source>
</evidence>
<dbReference type="PANTHER" id="PTHR45753">
    <property type="entry name" value="ORNITHINE CARBAMOYLTRANSFERASE, MITOCHONDRIAL"/>
    <property type="match status" value="1"/>
</dbReference>
<name>A0A5B9PH44_9BACT</name>
<protein>
    <recommendedName>
        <fullName evidence="2 5">Ornithine carbamoyltransferase</fullName>
        <ecNumber evidence="2 5">2.1.3.3</ecNumber>
    </recommendedName>
</protein>
<dbReference type="GO" id="GO:0004585">
    <property type="term" value="F:ornithine carbamoyltransferase activity"/>
    <property type="evidence" value="ECO:0007669"/>
    <property type="project" value="UniProtKB-UniRule"/>
</dbReference>
<keyword evidence="10" id="KW-1185">Reference proteome</keyword>
<dbReference type="Pfam" id="PF02729">
    <property type="entry name" value="OTCace_N"/>
    <property type="match status" value="1"/>
</dbReference>
<dbReference type="PANTHER" id="PTHR45753:SF3">
    <property type="entry name" value="ORNITHINE TRANSCARBAMYLASE, MITOCHONDRIAL"/>
    <property type="match status" value="1"/>
</dbReference>
<evidence type="ECO:0000256" key="1">
    <source>
        <dbReference type="ARBA" id="ARBA00007805"/>
    </source>
</evidence>
<dbReference type="STRING" id="980251.GCA_001642875_03519"/>
<organism evidence="9 10">
    <name type="scientific">Mariniblastus fucicola</name>
    <dbReference type="NCBI Taxonomy" id="980251"/>
    <lineage>
        <taxon>Bacteria</taxon>
        <taxon>Pseudomonadati</taxon>
        <taxon>Planctomycetota</taxon>
        <taxon>Planctomycetia</taxon>
        <taxon>Pirellulales</taxon>
        <taxon>Pirellulaceae</taxon>
        <taxon>Mariniblastus</taxon>
    </lineage>
</organism>
<comment type="similarity">
    <text evidence="1">Belongs to the aspartate/ornithine carbamoyltransferase superfamily. OTCase family.</text>
</comment>
<dbReference type="AlphaFoldDB" id="A0A5B9PH44"/>
<dbReference type="RefSeq" id="WP_075082272.1">
    <property type="nucleotide sequence ID" value="NZ_CP042912.1"/>
</dbReference>